<dbReference type="InterPro" id="IPR025738">
    <property type="entry name" value="BatD"/>
</dbReference>
<dbReference type="RefSeq" id="WP_166128767.1">
    <property type="nucleotide sequence ID" value="NZ_JAANOQ010000005.1"/>
</dbReference>
<evidence type="ECO:0000313" key="2">
    <source>
        <dbReference type="EMBL" id="MBC5834804.1"/>
    </source>
</evidence>
<keyword evidence="3" id="KW-1185">Reference proteome</keyword>
<accession>A0ABR7IYE9</accession>
<dbReference type="CDD" id="cd12087">
    <property type="entry name" value="TM_EGFR-like"/>
    <property type="match status" value="1"/>
</dbReference>
<dbReference type="Pfam" id="PF13584">
    <property type="entry name" value="BatD"/>
    <property type="match status" value="1"/>
</dbReference>
<evidence type="ECO:0000256" key="1">
    <source>
        <dbReference type="SAM" id="Phobius"/>
    </source>
</evidence>
<organism evidence="2 3">
    <name type="scientific">Flavobacterium bernardetii</name>
    <dbReference type="NCBI Taxonomy" id="2813823"/>
    <lineage>
        <taxon>Bacteria</taxon>
        <taxon>Pseudomonadati</taxon>
        <taxon>Bacteroidota</taxon>
        <taxon>Flavobacteriia</taxon>
        <taxon>Flavobacteriales</taxon>
        <taxon>Flavobacteriaceae</taxon>
        <taxon>Flavobacterium</taxon>
    </lineage>
</organism>
<keyword evidence="1" id="KW-0472">Membrane</keyword>
<keyword evidence="1" id="KW-1133">Transmembrane helix</keyword>
<keyword evidence="1" id="KW-0812">Transmembrane</keyword>
<feature type="transmembrane region" description="Helical" evidence="1">
    <location>
        <begin position="365"/>
        <end position="384"/>
    </location>
</feature>
<reference evidence="2 3" key="1">
    <citation type="submission" date="2020-08" db="EMBL/GenBank/DDBJ databases">
        <title>Description of novel Flavobacterium F-408 isolate.</title>
        <authorList>
            <person name="Saticioglu I.B."/>
            <person name="Duman M."/>
            <person name="Altun S."/>
        </authorList>
    </citation>
    <scope>NUCLEOTIDE SEQUENCE [LARGE SCALE GENOMIC DNA]</scope>
    <source>
        <strain evidence="2 3">F-408</strain>
    </source>
</reference>
<name>A0ABR7IYE9_9FLAO</name>
<dbReference type="EMBL" id="JACRUN010000004">
    <property type="protein sequence ID" value="MBC5834804.1"/>
    <property type="molecule type" value="Genomic_DNA"/>
</dbReference>
<feature type="transmembrane region" description="Helical" evidence="1">
    <location>
        <begin position="191"/>
        <end position="209"/>
    </location>
</feature>
<evidence type="ECO:0000313" key="3">
    <source>
        <dbReference type="Proteomes" id="UP000605990"/>
    </source>
</evidence>
<dbReference type="Proteomes" id="UP000605990">
    <property type="component" value="Unassembled WGS sequence"/>
</dbReference>
<protein>
    <recommendedName>
        <fullName evidence="4">Protein BatD</fullName>
    </recommendedName>
</protein>
<gene>
    <name evidence="2" type="ORF">H8R27_07890</name>
</gene>
<comment type="caution">
    <text evidence="2">The sequence shown here is derived from an EMBL/GenBank/DDBJ whole genome shotgun (WGS) entry which is preliminary data.</text>
</comment>
<evidence type="ECO:0008006" key="4">
    <source>
        <dbReference type="Google" id="ProtNLM"/>
    </source>
</evidence>
<proteinExistence type="predicted"/>
<sequence>MRRFVTSKAKLKSSVRVFFAKRSEAKLLDTLRTRSDESRTFALLIFLFSFFSGFSQTVGTSVSKKEIKIGEQIQLSLKTKVNKKDLVVFPDLDSIGKFEVVQSFPPEKIKNANQIEWIKKYNLTQFDAGKYKIPSLEVVVNKKKINSESIEISVIDVAVDTTKQKMHDIKEDEVIQLEQTQQTPELTDNEVLLGGLIAFIIAGIFYLILRVKHRNKKKSESYISPYNKAFLQFSELDNQSDSKAYYSSLTQIIKSYFEKTLEFSALESTTEQFIFKLKTAVAEKQFEISETTIAKTETLFNKADLVKFAKISISNEEQNSDKKISENIIIVFHNTLPTSAEEQRFAFAKLAEEQKQHKYKNIRQTAFIVTFLVSIVSVVFYFGWENVTNYCNAKINGKDADYYLKKEWMVSEYGLPILQIETPEFLVRDLIESKNPNIRSISQFSWQKVSDKLSISLRTVAYTDSIKSDLKVIFDSELESLMQEQAKNIKTTARKFKNVKDLSGDILEGTYEINEGSETKQMRFLTVFISDNYGLQTVRITHEAKDKFAKNFIERVTNSLEQLNQEEDE</sequence>